<organism evidence="2 3">
    <name type="scientific">Anisodus tanguticus</name>
    <dbReference type="NCBI Taxonomy" id="243964"/>
    <lineage>
        <taxon>Eukaryota</taxon>
        <taxon>Viridiplantae</taxon>
        <taxon>Streptophyta</taxon>
        <taxon>Embryophyta</taxon>
        <taxon>Tracheophyta</taxon>
        <taxon>Spermatophyta</taxon>
        <taxon>Magnoliopsida</taxon>
        <taxon>eudicotyledons</taxon>
        <taxon>Gunneridae</taxon>
        <taxon>Pentapetalae</taxon>
        <taxon>asterids</taxon>
        <taxon>lamiids</taxon>
        <taxon>Solanales</taxon>
        <taxon>Solanaceae</taxon>
        <taxon>Solanoideae</taxon>
        <taxon>Hyoscyameae</taxon>
        <taxon>Anisodus</taxon>
    </lineage>
</organism>
<evidence type="ECO:0000256" key="1">
    <source>
        <dbReference type="SAM" id="Phobius"/>
    </source>
</evidence>
<protein>
    <submittedName>
        <fullName evidence="2">Uncharacterized protein</fullName>
    </submittedName>
</protein>
<comment type="caution">
    <text evidence="2">The sequence shown here is derived from an EMBL/GenBank/DDBJ whole genome shotgun (WGS) entry which is preliminary data.</text>
</comment>
<dbReference type="AlphaFoldDB" id="A0AAE1R2L7"/>
<name>A0AAE1R2L7_9SOLA</name>
<reference evidence="2" key="1">
    <citation type="submission" date="2023-12" db="EMBL/GenBank/DDBJ databases">
        <title>Genome assembly of Anisodus tanguticus.</title>
        <authorList>
            <person name="Wang Y.-J."/>
        </authorList>
    </citation>
    <scope>NUCLEOTIDE SEQUENCE</scope>
    <source>
        <strain evidence="2">KB-2021</strain>
        <tissue evidence="2">Leaf</tissue>
    </source>
</reference>
<feature type="transmembrane region" description="Helical" evidence="1">
    <location>
        <begin position="29"/>
        <end position="46"/>
    </location>
</feature>
<gene>
    <name evidence="2" type="ORF">RND71_038418</name>
</gene>
<accession>A0AAE1R2L7</accession>
<proteinExistence type="predicted"/>
<dbReference type="Proteomes" id="UP001291623">
    <property type="component" value="Unassembled WGS sequence"/>
</dbReference>
<keyword evidence="1" id="KW-0812">Transmembrane</keyword>
<evidence type="ECO:0000313" key="3">
    <source>
        <dbReference type="Proteomes" id="UP001291623"/>
    </source>
</evidence>
<evidence type="ECO:0000313" key="2">
    <source>
        <dbReference type="EMBL" id="KAK4342602.1"/>
    </source>
</evidence>
<keyword evidence="1" id="KW-1133">Transmembrane helix</keyword>
<keyword evidence="1" id="KW-0472">Membrane</keyword>
<sequence>MIKLPLFQESKLFKGLSSTEEDILSSQQLMLFALLLISIVISDLVCTQKREKRKNIIGEALY</sequence>
<dbReference type="EMBL" id="JAVYJV010000021">
    <property type="protein sequence ID" value="KAK4342602.1"/>
    <property type="molecule type" value="Genomic_DNA"/>
</dbReference>
<keyword evidence="3" id="KW-1185">Reference proteome</keyword>